<protein>
    <submittedName>
        <fullName evidence="1">Si:ch211-240b21.2</fullName>
    </submittedName>
</protein>
<sequence>ERPVVFSGCCRMRISSFCSCLVKLCLTWTSCKKLQKDIDAVFIKHTLQIFMSSVEAIRQSSQQHQQENGLGRGREAE</sequence>
<reference evidence="1" key="1">
    <citation type="submission" date="2016-05" db="EMBL/GenBank/DDBJ databases">
        <authorList>
            <person name="Lavstsen T."/>
            <person name="Jespersen J.S."/>
        </authorList>
    </citation>
    <scope>NUCLEOTIDE SEQUENCE</scope>
    <source>
        <tissue evidence="1">Brain</tissue>
    </source>
</reference>
<accession>A0A1A8S8I4</accession>
<proteinExistence type="predicted"/>
<evidence type="ECO:0000313" key="1">
    <source>
        <dbReference type="EMBL" id="SBS14571.1"/>
    </source>
</evidence>
<organism evidence="1">
    <name type="scientific">Nothobranchius rachovii</name>
    <name type="common">bluefin notho</name>
    <dbReference type="NCBI Taxonomy" id="451742"/>
    <lineage>
        <taxon>Eukaryota</taxon>
        <taxon>Metazoa</taxon>
        <taxon>Chordata</taxon>
        <taxon>Craniata</taxon>
        <taxon>Vertebrata</taxon>
        <taxon>Euteleostomi</taxon>
        <taxon>Actinopterygii</taxon>
        <taxon>Neopterygii</taxon>
        <taxon>Teleostei</taxon>
        <taxon>Neoteleostei</taxon>
        <taxon>Acanthomorphata</taxon>
        <taxon>Ovalentaria</taxon>
        <taxon>Atherinomorphae</taxon>
        <taxon>Cyprinodontiformes</taxon>
        <taxon>Nothobranchiidae</taxon>
        <taxon>Nothobranchius</taxon>
    </lineage>
</organism>
<reference evidence="1" key="2">
    <citation type="submission" date="2016-06" db="EMBL/GenBank/DDBJ databases">
        <title>The genome of a short-lived fish provides insights into sex chromosome evolution and the genetic control of aging.</title>
        <authorList>
            <person name="Reichwald K."/>
            <person name="Felder M."/>
            <person name="Petzold A."/>
            <person name="Koch P."/>
            <person name="Groth M."/>
            <person name="Platzer M."/>
        </authorList>
    </citation>
    <scope>NUCLEOTIDE SEQUENCE</scope>
    <source>
        <tissue evidence="1">Brain</tissue>
    </source>
</reference>
<dbReference type="AlphaFoldDB" id="A0A1A8S8I4"/>
<name>A0A1A8S8I4_9TELE</name>
<feature type="non-terminal residue" evidence="1">
    <location>
        <position position="77"/>
    </location>
</feature>
<dbReference type="EMBL" id="HAEI01012103">
    <property type="protein sequence ID" value="SBS14571.1"/>
    <property type="molecule type" value="Transcribed_RNA"/>
</dbReference>
<feature type="non-terminal residue" evidence="1">
    <location>
        <position position="1"/>
    </location>
</feature>
<gene>
    <name evidence="1" type="primary">SI:CH211-240B21.2</name>
</gene>